<gene>
    <name evidence="2" type="ORF">EAH_00014530</name>
</gene>
<dbReference type="RefSeq" id="XP_013249715.1">
    <property type="nucleotide sequence ID" value="XM_013394261.1"/>
</dbReference>
<dbReference type="OrthoDB" id="347660at2759"/>
<accession>U6GM06</accession>
<reference evidence="2" key="2">
    <citation type="submission" date="2013-10" db="EMBL/GenBank/DDBJ databases">
        <authorList>
            <person name="Aslett M."/>
        </authorList>
    </citation>
    <scope>NUCLEOTIDE SEQUENCE</scope>
    <source>
        <strain evidence="2">Houghton</strain>
    </source>
</reference>
<evidence type="ECO:0000256" key="1">
    <source>
        <dbReference type="SAM" id="Coils"/>
    </source>
</evidence>
<reference evidence="2" key="1">
    <citation type="submission" date="2013-10" db="EMBL/GenBank/DDBJ databases">
        <title>Genomic analysis of the causative agents of coccidiosis in chickens.</title>
        <authorList>
            <person name="Reid A.J."/>
            <person name="Blake D."/>
            <person name="Billington K."/>
            <person name="Browne H."/>
            <person name="Dunn M."/>
            <person name="Hung S."/>
            <person name="Kawahara F."/>
            <person name="Miranda-Saavedra D."/>
            <person name="Mourier T."/>
            <person name="Nagra H."/>
            <person name="Otto T.D."/>
            <person name="Rawlings N."/>
            <person name="Sanchez A."/>
            <person name="Sanders M."/>
            <person name="Subramaniam C."/>
            <person name="Tay Y."/>
            <person name="Dear P."/>
            <person name="Doerig C."/>
            <person name="Gruber A."/>
            <person name="Parkinson J."/>
            <person name="Shirley M."/>
            <person name="Wan K.L."/>
            <person name="Berriman M."/>
            <person name="Tomley F."/>
            <person name="Pain A."/>
        </authorList>
    </citation>
    <scope>NUCLEOTIDE SEQUENCE</scope>
    <source>
        <strain evidence="2">Houghton</strain>
    </source>
</reference>
<sequence length="249" mass="28347">MLLFHRLFHWTLRKGATPEAERNAKDEDGASAATLSFSGGLFEYRKVGTELVGLWREYTAMNDAISHLLRDYNVVLRQEKRVELVGLMQQEHKAAEAALRQQQEQQEKQQLLGGAPRQPVVLPLLLYGETARLKELKKQMRRADKKLGKIPDYRKPEKNAMMIRVGTPPVNVAKALARPSASLFHKTLYSYKKHLHSMQDKYQSLCSLLEQIKFSPDAHARNTLIQKTAELANFFDSAAPNALRLPNSK</sequence>
<keyword evidence="1" id="KW-0175">Coiled coil</keyword>
<organism evidence="2 3">
    <name type="scientific">Eimeria acervulina</name>
    <name type="common">Coccidian parasite</name>
    <dbReference type="NCBI Taxonomy" id="5801"/>
    <lineage>
        <taxon>Eukaryota</taxon>
        <taxon>Sar</taxon>
        <taxon>Alveolata</taxon>
        <taxon>Apicomplexa</taxon>
        <taxon>Conoidasida</taxon>
        <taxon>Coccidia</taxon>
        <taxon>Eucoccidiorida</taxon>
        <taxon>Eimeriorina</taxon>
        <taxon>Eimeriidae</taxon>
        <taxon>Eimeria</taxon>
    </lineage>
</organism>
<dbReference type="GeneID" id="25269523"/>
<keyword evidence="3" id="KW-1185">Reference proteome</keyword>
<protein>
    <submittedName>
        <fullName evidence="2">Uncharacterized protein</fullName>
    </submittedName>
</protein>
<evidence type="ECO:0000313" key="2">
    <source>
        <dbReference type="EMBL" id="CDI80323.1"/>
    </source>
</evidence>
<dbReference type="VEuPathDB" id="ToxoDB:EAH_00014530"/>
<dbReference type="OMA" id="YEYKKAS"/>
<dbReference type="EMBL" id="HG671182">
    <property type="protein sequence ID" value="CDI80323.1"/>
    <property type="molecule type" value="Genomic_DNA"/>
</dbReference>
<feature type="coiled-coil region" evidence="1">
    <location>
        <begin position="85"/>
        <end position="112"/>
    </location>
</feature>
<dbReference type="Proteomes" id="UP000018050">
    <property type="component" value="Unassembled WGS sequence"/>
</dbReference>
<evidence type="ECO:0000313" key="3">
    <source>
        <dbReference type="Proteomes" id="UP000018050"/>
    </source>
</evidence>
<dbReference type="AlphaFoldDB" id="U6GM06"/>
<proteinExistence type="predicted"/>
<name>U6GM06_EIMAC</name>